<name>A0AAI9DWG3_KLEOX</name>
<sequence length="45" mass="5095">MTMNAIYSSPFLMADKFSFAIDKEQVIDYQFEILQKIATKGGSES</sequence>
<dbReference type="AlphaFoldDB" id="A0AAI9DWG3"/>
<organism evidence="1">
    <name type="scientific">Klebsiella oxytoca</name>
    <dbReference type="NCBI Taxonomy" id="571"/>
    <lineage>
        <taxon>Bacteria</taxon>
        <taxon>Pseudomonadati</taxon>
        <taxon>Pseudomonadota</taxon>
        <taxon>Gammaproteobacteria</taxon>
        <taxon>Enterobacterales</taxon>
        <taxon>Enterobacteriaceae</taxon>
        <taxon>Klebsiella/Raoultella group</taxon>
        <taxon>Klebsiella</taxon>
    </lineage>
</organism>
<comment type="caution">
    <text evidence="1">The sequence shown here is derived from an EMBL/GenBank/DDBJ whole genome shotgun (WGS) entry which is preliminary data.</text>
</comment>
<evidence type="ECO:0000313" key="1">
    <source>
        <dbReference type="EMBL" id="EML7081681.1"/>
    </source>
</evidence>
<dbReference type="EMBL" id="ABNOCX020000003">
    <property type="protein sequence ID" value="EML7081681.1"/>
    <property type="molecule type" value="Genomic_DNA"/>
</dbReference>
<dbReference type="RefSeq" id="WP_162556697.1">
    <property type="nucleotide sequence ID" value="NZ_CABGIA010000002.1"/>
</dbReference>
<protein>
    <submittedName>
        <fullName evidence="1">Uncharacterized protein</fullName>
    </submittedName>
</protein>
<gene>
    <name evidence="1" type="ORF">RYF40_002117</name>
</gene>
<accession>A0AAI9DWG3</accession>
<reference evidence="1" key="1">
    <citation type="submission" date="2024-02" db="EMBL/GenBank/DDBJ databases">
        <authorList>
            <consortium name="Clinical and Environmental Microbiology Branch: Whole genome sequencing antimicrobial resistance pathogens in the healthcare setting"/>
        </authorList>
    </citation>
    <scope>NUCLEOTIDE SEQUENCE</scope>
    <source>
        <strain evidence="1">2023BB-00086</strain>
    </source>
</reference>
<proteinExistence type="predicted"/>